<dbReference type="OrthoDB" id="2245989at2759"/>
<dbReference type="CDD" id="cd14688">
    <property type="entry name" value="bZIP_YAP"/>
    <property type="match status" value="1"/>
</dbReference>
<reference evidence="3" key="1">
    <citation type="journal article" date="2017" name="Genome Biol.">
        <title>Comparative genomics reveals high biological diversity and specific adaptations in the industrially and medically important fungal genus Aspergillus.</title>
        <authorList>
            <person name="de Vries R.P."/>
            <person name="Riley R."/>
            <person name="Wiebenga A."/>
            <person name="Aguilar-Osorio G."/>
            <person name="Amillis S."/>
            <person name="Uchima C.A."/>
            <person name="Anderluh G."/>
            <person name="Asadollahi M."/>
            <person name="Askin M."/>
            <person name="Barry K."/>
            <person name="Battaglia E."/>
            <person name="Bayram O."/>
            <person name="Benocci T."/>
            <person name="Braus-Stromeyer S.A."/>
            <person name="Caldana C."/>
            <person name="Canovas D."/>
            <person name="Cerqueira G.C."/>
            <person name="Chen F."/>
            <person name="Chen W."/>
            <person name="Choi C."/>
            <person name="Clum A."/>
            <person name="Dos Santos R.A."/>
            <person name="Damasio A.R."/>
            <person name="Diallinas G."/>
            <person name="Emri T."/>
            <person name="Fekete E."/>
            <person name="Flipphi M."/>
            <person name="Freyberg S."/>
            <person name="Gallo A."/>
            <person name="Gournas C."/>
            <person name="Habgood R."/>
            <person name="Hainaut M."/>
            <person name="Harispe M.L."/>
            <person name="Henrissat B."/>
            <person name="Hilden K.S."/>
            <person name="Hope R."/>
            <person name="Hossain A."/>
            <person name="Karabika E."/>
            <person name="Karaffa L."/>
            <person name="Karanyi Z."/>
            <person name="Krasevec N."/>
            <person name="Kuo A."/>
            <person name="Kusch H."/>
            <person name="LaButti K."/>
            <person name="Lagendijk E.L."/>
            <person name="Lapidus A."/>
            <person name="Levasseur A."/>
            <person name="Lindquist E."/>
            <person name="Lipzen A."/>
            <person name="Logrieco A.F."/>
            <person name="MacCabe A."/>
            <person name="Maekelae M.R."/>
            <person name="Malavazi I."/>
            <person name="Melin P."/>
            <person name="Meyer V."/>
            <person name="Mielnichuk N."/>
            <person name="Miskei M."/>
            <person name="Molnar A.P."/>
            <person name="Mule G."/>
            <person name="Ngan C.Y."/>
            <person name="Orejas M."/>
            <person name="Orosz E."/>
            <person name="Ouedraogo J.P."/>
            <person name="Overkamp K.M."/>
            <person name="Park H.-S."/>
            <person name="Perrone G."/>
            <person name="Piumi F."/>
            <person name="Punt P.J."/>
            <person name="Ram A.F."/>
            <person name="Ramon A."/>
            <person name="Rauscher S."/>
            <person name="Record E."/>
            <person name="Riano-Pachon D.M."/>
            <person name="Robert V."/>
            <person name="Roehrig J."/>
            <person name="Ruller R."/>
            <person name="Salamov A."/>
            <person name="Salih N.S."/>
            <person name="Samson R.A."/>
            <person name="Sandor E."/>
            <person name="Sanguinetti M."/>
            <person name="Schuetze T."/>
            <person name="Sepcic K."/>
            <person name="Shelest E."/>
            <person name="Sherlock G."/>
            <person name="Sophianopoulou V."/>
            <person name="Squina F.M."/>
            <person name="Sun H."/>
            <person name="Susca A."/>
            <person name="Todd R.B."/>
            <person name="Tsang A."/>
            <person name="Unkles S.E."/>
            <person name="van de Wiele N."/>
            <person name="van Rossen-Uffink D."/>
            <person name="Oliveira J.V."/>
            <person name="Vesth T.C."/>
            <person name="Visser J."/>
            <person name="Yu J.-H."/>
            <person name="Zhou M."/>
            <person name="Andersen M.R."/>
            <person name="Archer D.B."/>
            <person name="Baker S.E."/>
            <person name="Benoit I."/>
            <person name="Brakhage A.A."/>
            <person name="Braus G.H."/>
            <person name="Fischer R."/>
            <person name="Frisvad J.C."/>
            <person name="Goldman G.H."/>
            <person name="Houbraken J."/>
            <person name="Oakley B."/>
            <person name="Pocsi I."/>
            <person name="Scazzocchio C."/>
            <person name="Seiboth B."/>
            <person name="vanKuyk P.A."/>
            <person name="Wortman J."/>
            <person name="Dyer P.S."/>
            <person name="Grigoriev I.V."/>
        </authorList>
    </citation>
    <scope>NUCLEOTIDE SEQUENCE [LARGE SCALE GENOMIC DNA]</scope>
    <source>
        <strain evidence="3">ITEM 5010</strain>
    </source>
</reference>
<evidence type="ECO:0000256" key="1">
    <source>
        <dbReference type="SAM" id="MobiDB-lite"/>
    </source>
</evidence>
<proteinExistence type="predicted"/>
<dbReference type="VEuPathDB" id="FungiDB:ASPCADRAFT_174157"/>
<protein>
    <recommendedName>
        <fullName evidence="4">BZIP domain-containing protein</fullName>
    </recommendedName>
</protein>
<dbReference type="STRING" id="602072.A0A1R3RFN2"/>
<dbReference type="AlphaFoldDB" id="A0A1R3RFN2"/>
<evidence type="ECO:0008006" key="4">
    <source>
        <dbReference type="Google" id="ProtNLM"/>
    </source>
</evidence>
<sequence>MKRQLRTQHTTLAHAPEDDLRGVTDPALRRRVQNRLNQRAYRLRGALRNKKERRLDSMAIGLVHPNALVLARDLIQPSTPHDAMICQLSKADDFPCTFCPPNIHDLMAQFETQVVIMYTTGSPRTDLLLSLSRFNVLRAAYENAVTVGMTVDWMCRDDTVSIFSIAGPQQYSETRIPASLWPTHLQRAVPHHPWLDIFPFQQMRDNLINAQDSLDDVEFCHDLTAFWDTRRTNATLLIWGNPWDPQNWEVTEAFARKWGWILRGCPEILASTNKWRIQRHEKPLVWKKVFH</sequence>
<organism evidence="2 3">
    <name type="scientific">Aspergillus carbonarius (strain ITEM 5010)</name>
    <dbReference type="NCBI Taxonomy" id="602072"/>
    <lineage>
        <taxon>Eukaryota</taxon>
        <taxon>Fungi</taxon>
        <taxon>Dikarya</taxon>
        <taxon>Ascomycota</taxon>
        <taxon>Pezizomycotina</taxon>
        <taxon>Eurotiomycetes</taxon>
        <taxon>Eurotiomycetidae</taxon>
        <taxon>Eurotiales</taxon>
        <taxon>Aspergillaceae</taxon>
        <taxon>Aspergillus</taxon>
        <taxon>Aspergillus subgen. Circumdati</taxon>
    </lineage>
</organism>
<accession>A0A1R3RFN2</accession>
<dbReference type="EMBL" id="KV907505">
    <property type="protein sequence ID" value="OOF93267.1"/>
    <property type="molecule type" value="Genomic_DNA"/>
</dbReference>
<feature type="region of interest" description="Disordered" evidence="1">
    <location>
        <begin position="1"/>
        <end position="22"/>
    </location>
</feature>
<dbReference type="PANTHER" id="PTHR38116:SF1">
    <property type="entry name" value="BZIP DOMAIN-CONTAINING PROTEIN"/>
    <property type="match status" value="1"/>
</dbReference>
<gene>
    <name evidence="2" type="ORF">ASPCADRAFT_174157</name>
</gene>
<dbReference type="InterPro" id="IPR021833">
    <property type="entry name" value="DUF3425"/>
</dbReference>
<dbReference type="OMA" id="QTDMLLN"/>
<evidence type="ECO:0000313" key="2">
    <source>
        <dbReference type="EMBL" id="OOF93267.1"/>
    </source>
</evidence>
<dbReference type="PANTHER" id="PTHR38116">
    <property type="entry name" value="CHROMOSOME 7, WHOLE GENOME SHOTGUN SEQUENCE"/>
    <property type="match status" value="1"/>
</dbReference>
<dbReference type="Proteomes" id="UP000188318">
    <property type="component" value="Unassembled WGS sequence"/>
</dbReference>
<name>A0A1R3RFN2_ASPC5</name>
<evidence type="ECO:0000313" key="3">
    <source>
        <dbReference type="Proteomes" id="UP000188318"/>
    </source>
</evidence>
<keyword evidence="3" id="KW-1185">Reference proteome</keyword>
<dbReference type="Pfam" id="PF11905">
    <property type="entry name" value="DUF3425"/>
    <property type="match status" value="1"/>
</dbReference>